<comment type="caution">
    <text evidence="1">The sequence shown here is derived from an EMBL/GenBank/DDBJ whole genome shotgun (WGS) entry which is preliminary data.</text>
</comment>
<evidence type="ECO:0000313" key="1">
    <source>
        <dbReference type="EMBL" id="KKL91846.1"/>
    </source>
</evidence>
<dbReference type="AlphaFoldDB" id="A0A0F9GMU6"/>
<accession>A0A0F9GMU6</accession>
<sequence>MESKDGKLKFKCELARGGRWGNGVHCAIVDGKEDKKMKSKNDLWDTIKAAYYQASNEFKEAIHKRSYDLVADPKLILSEVWEATKIHLTKP</sequence>
<dbReference type="EMBL" id="LAZR01019624">
    <property type="protein sequence ID" value="KKL91846.1"/>
    <property type="molecule type" value="Genomic_DNA"/>
</dbReference>
<gene>
    <name evidence="1" type="ORF">LCGC14_1890600</name>
</gene>
<organism evidence="1">
    <name type="scientific">marine sediment metagenome</name>
    <dbReference type="NCBI Taxonomy" id="412755"/>
    <lineage>
        <taxon>unclassified sequences</taxon>
        <taxon>metagenomes</taxon>
        <taxon>ecological metagenomes</taxon>
    </lineage>
</organism>
<reference evidence="1" key="1">
    <citation type="journal article" date="2015" name="Nature">
        <title>Complex archaea that bridge the gap between prokaryotes and eukaryotes.</title>
        <authorList>
            <person name="Spang A."/>
            <person name="Saw J.H."/>
            <person name="Jorgensen S.L."/>
            <person name="Zaremba-Niedzwiedzka K."/>
            <person name="Martijn J."/>
            <person name="Lind A.E."/>
            <person name="van Eijk R."/>
            <person name="Schleper C."/>
            <person name="Guy L."/>
            <person name="Ettema T.J."/>
        </authorList>
    </citation>
    <scope>NUCLEOTIDE SEQUENCE</scope>
</reference>
<name>A0A0F9GMU6_9ZZZZ</name>
<protein>
    <submittedName>
        <fullName evidence="1">Uncharacterized protein</fullName>
    </submittedName>
</protein>
<proteinExistence type="predicted"/>